<keyword evidence="4 9" id="KW-0238">DNA-binding</keyword>
<keyword evidence="1 9" id="KW-0963">Cytoplasm</keyword>
<keyword evidence="3 9" id="KW-0805">Transcription regulation</keyword>
<dbReference type="HAMAP" id="MF_00725">
    <property type="entry name" value="FlhD"/>
    <property type="match status" value="1"/>
</dbReference>
<gene>
    <name evidence="9 10" type="primary">flhD</name>
    <name evidence="10" type="ORF">HHA04nite_25990</name>
</gene>
<dbReference type="Pfam" id="PF05247">
    <property type="entry name" value="FlhD"/>
    <property type="match status" value="1"/>
</dbReference>
<proteinExistence type="inferred from homology"/>
<organism evidence="10 11">
    <name type="scientific">Halomonas halophila</name>
    <dbReference type="NCBI Taxonomy" id="29573"/>
    <lineage>
        <taxon>Bacteria</taxon>
        <taxon>Pseudomonadati</taxon>
        <taxon>Pseudomonadota</taxon>
        <taxon>Gammaproteobacteria</taxon>
        <taxon>Oceanospirillales</taxon>
        <taxon>Halomonadaceae</taxon>
        <taxon>Halomonas</taxon>
    </lineage>
</organism>
<evidence type="ECO:0000313" key="11">
    <source>
        <dbReference type="Proteomes" id="UP000321121"/>
    </source>
</evidence>
<evidence type="ECO:0000313" key="10">
    <source>
        <dbReference type="EMBL" id="GEK74055.1"/>
    </source>
</evidence>
<name>A0ABQ0U6J1_9GAMM</name>
<evidence type="ECO:0000256" key="4">
    <source>
        <dbReference type="ARBA" id="ARBA00023125"/>
    </source>
</evidence>
<dbReference type="EMBL" id="BJUS01000035">
    <property type="protein sequence ID" value="GEK74055.1"/>
    <property type="molecule type" value="Genomic_DNA"/>
</dbReference>
<dbReference type="Gene3D" id="1.10.4000.10">
    <property type="entry name" value="Flagellar transcriptional activator FlhD"/>
    <property type="match status" value="1"/>
</dbReference>
<protein>
    <recommendedName>
        <fullName evidence="9">Flagellar transcriptional regulator FlhD</fullName>
    </recommendedName>
</protein>
<evidence type="ECO:0000256" key="8">
    <source>
        <dbReference type="ARBA" id="ARBA00025431"/>
    </source>
</evidence>
<reference evidence="10 11" key="1">
    <citation type="submission" date="2019-07" db="EMBL/GenBank/DDBJ databases">
        <title>Whole genome shotgun sequence of Halomonas halophila NBRC 102604.</title>
        <authorList>
            <person name="Hosoyama A."/>
            <person name="Uohara A."/>
            <person name="Ohji S."/>
            <person name="Ichikawa N."/>
        </authorList>
    </citation>
    <scope>NUCLEOTIDE SEQUENCE [LARGE SCALE GENOMIC DNA]</scope>
    <source>
        <strain evidence="10 11">NBRC 102604</strain>
    </source>
</reference>
<keyword evidence="7 9" id="KW-0804">Transcription</keyword>
<comment type="caution">
    <text evidence="10">The sequence shown here is derived from an EMBL/GenBank/DDBJ whole genome shotgun (WGS) entry which is preliminary data.</text>
</comment>
<evidence type="ECO:0000256" key="3">
    <source>
        <dbReference type="ARBA" id="ARBA00023015"/>
    </source>
</evidence>
<evidence type="ECO:0000256" key="7">
    <source>
        <dbReference type="ARBA" id="ARBA00023163"/>
    </source>
</evidence>
<evidence type="ECO:0000256" key="2">
    <source>
        <dbReference type="ARBA" id="ARBA00022795"/>
    </source>
</evidence>
<accession>A0ABQ0U6J1</accession>
<keyword evidence="11" id="KW-1185">Reference proteome</keyword>
<keyword evidence="2 9" id="KW-1005">Bacterial flagellum biogenesis</keyword>
<evidence type="ECO:0000256" key="9">
    <source>
        <dbReference type="HAMAP-Rule" id="MF_00725"/>
    </source>
</evidence>
<evidence type="ECO:0000256" key="6">
    <source>
        <dbReference type="ARBA" id="ARBA00023159"/>
    </source>
</evidence>
<comment type="subcellular location">
    <subcellularLocation>
        <location evidence="9">Cytoplasm</location>
    </subcellularLocation>
</comment>
<keyword evidence="5 9" id="KW-1015">Disulfide bond</keyword>
<dbReference type="SUPFAM" id="SSF63592">
    <property type="entry name" value="Flagellar transcriptional activator FlhD"/>
    <property type="match status" value="1"/>
</dbReference>
<comment type="similarity">
    <text evidence="9">Belongs to the FlhD family.</text>
</comment>
<keyword evidence="10" id="KW-0966">Cell projection</keyword>
<dbReference type="InterPro" id="IPR036194">
    <property type="entry name" value="FlhD_sf"/>
</dbReference>
<dbReference type="NCBIfam" id="NF002783">
    <property type="entry name" value="PRK02909.1-1"/>
    <property type="match status" value="1"/>
</dbReference>
<comment type="function">
    <text evidence="8 9">Functions in complex with FlhC as a master transcriptional regulator that regulates transcription of several flagellar and non-flagellar operons by binding to their promoter region. Activates expression of class 2 flagellar genes, including fliA, which is a flagellum-specific sigma factor that turns on the class 3 genes. Also regulates genes whose products function in a variety of physiological pathways.</text>
</comment>
<feature type="disulfide bond" description="Interchain" evidence="9">
    <location>
        <position position="65"/>
    </location>
</feature>
<dbReference type="RefSeq" id="WP_146909710.1">
    <property type="nucleotide sequence ID" value="NZ_BJUS01000035.1"/>
</dbReference>
<comment type="subunit">
    <text evidence="9">Homodimer; disulfide-linked. Forms a heterohexamer composed of two FlhC and four FlhD subunits. Each FlhC binds a FlhD dimer, forming a heterotrimer, and a hexamer assembles by dimerization of two heterotrimers.</text>
</comment>
<comment type="domain">
    <text evidence="9">The C-terminal region contains a putative helix-turn-helix (HTH) motif, suggesting that this region may bind DNA.</text>
</comment>
<keyword evidence="10" id="KW-0969">Cilium</keyword>
<dbReference type="Proteomes" id="UP000321121">
    <property type="component" value="Unassembled WGS sequence"/>
</dbReference>
<evidence type="ECO:0000256" key="5">
    <source>
        <dbReference type="ARBA" id="ARBA00023157"/>
    </source>
</evidence>
<evidence type="ECO:0000256" key="1">
    <source>
        <dbReference type="ARBA" id="ARBA00022490"/>
    </source>
</evidence>
<sequence length="110" mass="12257">MKTNPHVAEIRELNLGYLLLAQRLLHHDRAEAMFRLKIDDEMADLLTSLSAQQLSRLASTNQLLCHFGGESAEQLRQVVDNPRDQGLSHIHSSLLMASRSMLSEGGGHVD</sequence>
<dbReference type="InterPro" id="IPR023559">
    <property type="entry name" value="Flagellar_FlhD"/>
</dbReference>
<keyword evidence="6 9" id="KW-0010">Activator</keyword>
<keyword evidence="10" id="KW-0282">Flagellum</keyword>